<comment type="caution">
    <text evidence="2">The sequence shown here is derived from an EMBL/GenBank/DDBJ whole genome shotgun (WGS) entry which is preliminary data.</text>
</comment>
<feature type="compositionally biased region" description="Polar residues" evidence="1">
    <location>
        <begin position="123"/>
        <end position="137"/>
    </location>
</feature>
<sequence length="137" mass="13890">MADSVPVKKSPDAAKFARDEKELLLGGKEVGTNAQGLAKSSSQESVPASSGIPTGAGSCGSQAVYPDSSEIHSNFTSRNMTGQGYQGGNSDASTDGIAGYQSGYAEGQTGVGGVHISNREGLQPQQYGTPHAPGQTQ</sequence>
<dbReference type="OrthoDB" id="10565878at2759"/>
<feature type="compositionally biased region" description="Polar residues" evidence="1">
    <location>
        <begin position="32"/>
        <end position="52"/>
    </location>
</feature>
<accession>A0A1W0XFI5</accession>
<name>A0A1W0XFI5_HYPEX</name>
<evidence type="ECO:0000256" key="1">
    <source>
        <dbReference type="SAM" id="MobiDB-lite"/>
    </source>
</evidence>
<reference evidence="3" key="1">
    <citation type="submission" date="2017-01" db="EMBL/GenBank/DDBJ databases">
        <title>Comparative genomics of anhydrobiosis in the tardigrade Hypsibius dujardini.</title>
        <authorList>
            <person name="Yoshida Y."/>
            <person name="Koutsovoulos G."/>
            <person name="Laetsch D."/>
            <person name="Stevens L."/>
            <person name="Kumar S."/>
            <person name="Horikawa D."/>
            <person name="Ishino K."/>
            <person name="Komine S."/>
            <person name="Tomita M."/>
            <person name="Blaxter M."/>
            <person name="Arakawa K."/>
        </authorList>
    </citation>
    <scope>NUCLEOTIDE SEQUENCE [LARGE SCALE GENOMIC DNA]</scope>
    <source>
        <strain evidence="3">Z151</strain>
    </source>
</reference>
<dbReference type="EMBL" id="MTYJ01000001">
    <property type="protein sequence ID" value="OQV26240.1"/>
    <property type="molecule type" value="Genomic_DNA"/>
</dbReference>
<protein>
    <submittedName>
        <fullName evidence="2">Uncharacterized protein</fullName>
    </submittedName>
</protein>
<organism evidence="2 3">
    <name type="scientific">Hypsibius exemplaris</name>
    <name type="common">Freshwater tardigrade</name>
    <dbReference type="NCBI Taxonomy" id="2072580"/>
    <lineage>
        <taxon>Eukaryota</taxon>
        <taxon>Metazoa</taxon>
        <taxon>Ecdysozoa</taxon>
        <taxon>Tardigrada</taxon>
        <taxon>Eutardigrada</taxon>
        <taxon>Parachela</taxon>
        <taxon>Hypsibioidea</taxon>
        <taxon>Hypsibiidae</taxon>
        <taxon>Hypsibius</taxon>
    </lineage>
</organism>
<evidence type="ECO:0000313" key="3">
    <source>
        <dbReference type="Proteomes" id="UP000192578"/>
    </source>
</evidence>
<dbReference type="AlphaFoldDB" id="A0A1W0XFI5"/>
<feature type="region of interest" description="Disordered" evidence="1">
    <location>
        <begin position="27"/>
        <end position="137"/>
    </location>
</feature>
<keyword evidence="3" id="KW-1185">Reference proteome</keyword>
<evidence type="ECO:0000313" key="2">
    <source>
        <dbReference type="EMBL" id="OQV26240.1"/>
    </source>
</evidence>
<dbReference type="Proteomes" id="UP000192578">
    <property type="component" value="Unassembled WGS sequence"/>
</dbReference>
<proteinExistence type="predicted"/>
<gene>
    <name evidence="2" type="ORF">BV898_00358</name>
</gene>
<feature type="compositionally biased region" description="Polar residues" evidence="1">
    <location>
        <begin position="71"/>
        <end position="93"/>
    </location>
</feature>